<comment type="caution">
    <text evidence="8">The sequence shown here is derived from an EMBL/GenBank/DDBJ whole genome shotgun (WGS) entry which is preliminary data.</text>
</comment>
<dbReference type="EMBL" id="JAKLUA010000003">
    <property type="protein sequence ID" value="MCG2667746.1"/>
    <property type="molecule type" value="Genomic_DNA"/>
</dbReference>
<evidence type="ECO:0000256" key="4">
    <source>
        <dbReference type="ARBA" id="ARBA00022801"/>
    </source>
</evidence>
<comment type="similarity">
    <text evidence="1 6">Belongs to the haloalkane dehalogenase family. Type 2 subfamily.</text>
</comment>
<comment type="function">
    <text evidence="6">Catalyzes hydrolytic cleavage of carbon-halogen bonds in halogenated aliphatic compounds, leading to the formation of the corresponding primary alcohols, halide ions and protons.</text>
</comment>
<sequence>MTKPIDIEIRKASVLGSHMAYRETGAEGAPVALFLHGNPTSSHIWRNILPLVSPVAHCIAPDNIGFGQSDKPDIAYRFFDLVRYLDAFIEARGIKSAYLVAQDWGTALAFHLAARRPDFVRGLAFMEFIRPMPTWQDFHLTEVAEEQDHAEAARAVFRKFRTPGEGEAMILEANAFVERVLPGGIVRRLSEAEMAPYRAPFPTPESRRPVLALPRELPIAGEPADVYAVLESAHAALAASSYPKLLFTGEPGALVAPEFAERFAAFLTHCALVRLGAGLHFLQEDHAEAIGRSVAGWIAGIEAIRPQLAA</sequence>
<feature type="domain" description="AB hydrolase-1" evidence="7">
    <location>
        <begin position="33"/>
        <end position="286"/>
    </location>
</feature>
<feature type="active site" description="Proton donor" evidence="6">
    <location>
        <position position="127"/>
    </location>
</feature>
<keyword evidence="4 6" id="KW-0378">Hydrolase</keyword>
<dbReference type="RefSeq" id="WP_237864176.1">
    <property type="nucleotide sequence ID" value="NZ_JAKLTY010000016.1"/>
</dbReference>
<evidence type="ECO:0000313" key="8">
    <source>
        <dbReference type="EMBL" id="MCG2629762.1"/>
    </source>
</evidence>
<dbReference type="PANTHER" id="PTHR43798">
    <property type="entry name" value="MONOACYLGLYCEROL LIPASE"/>
    <property type="match status" value="1"/>
</dbReference>
<dbReference type="HAMAP" id="MF_01231">
    <property type="entry name" value="Haloalk_dehal_type2"/>
    <property type="match status" value="1"/>
</dbReference>
<dbReference type="EMBL" id="JAKLTY010000016">
    <property type="protein sequence ID" value="MCG2629762.1"/>
    <property type="molecule type" value="Genomic_DNA"/>
</dbReference>
<evidence type="ECO:0000256" key="5">
    <source>
        <dbReference type="ARBA" id="ARBA00040785"/>
    </source>
</evidence>
<feature type="active site" description="Nucleophile" evidence="6">
    <location>
        <position position="103"/>
    </location>
</feature>
<proteinExistence type="inferred from homology"/>
<evidence type="ECO:0000256" key="3">
    <source>
        <dbReference type="ARBA" id="ARBA00012065"/>
    </source>
</evidence>
<dbReference type="Proteomes" id="UP001139054">
    <property type="component" value="Unassembled WGS sequence"/>
</dbReference>
<dbReference type="AlphaFoldDB" id="A0A9X1UIG7"/>
<evidence type="ECO:0000256" key="2">
    <source>
        <dbReference type="ARBA" id="ARBA00011245"/>
    </source>
</evidence>
<accession>A0A9X1UIG7</accession>
<feature type="active site" description="Proton acceptor" evidence="6">
    <location>
        <position position="280"/>
    </location>
</feature>
<reference evidence="8" key="1">
    <citation type="submission" date="2022-01" db="EMBL/GenBank/DDBJ databases">
        <title>Genome sequnece data of strain Bradyrhizobium sp. nov.</title>
        <authorList>
            <person name="Zhang J."/>
        </authorList>
    </citation>
    <scope>NUCLEOTIDE SEQUENCE</scope>
    <source>
        <strain evidence="9">WYCCWR 12774</strain>
        <strain evidence="8">WYCCWR 13023</strain>
    </source>
</reference>
<evidence type="ECO:0000313" key="11">
    <source>
        <dbReference type="Proteomes" id="UP001139054"/>
    </source>
</evidence>
<dbReference type="PRINTS" id="PR00412">
    <property type="entry name" value="EPOXHYDRLASE"/>
</dbReference>
<evidence type="ECO:0000256" key="1">
    <source>
        <dbReference type="ARBA" id="ARBA00007213"/>
    </source>
</evidence>
<name>A0A9X1UIG7_9BRAD</name>
<dbReference type="InterPro" id="IPR000073">
    <property type="entry name" value="AB_hydrolase_1"/>
</dbReference>
<dbReference type="InterPro" id="IPR029058">
    <property type="entry name" value="AB_hydrolase_fold"/>
</dbReference>
<dbReference type="SUPFAM" id="SSF53474">
    <property type="entry name" value="alpha/beta-Hydrolases"/>
    <property type="match status" value="1"/>
</dbReference>
<protein>
    <recommendedName>
        <fullName evidence="5 6">Haloalkane dehalogenase</fullName>
        <ecNumber evidence="3 6">3.8.1.5</ecNumber>
    </recommendedName>
</protein>
<dbReference type="Proteomes" id="UP001139012">
    <property type="component" value="Unassembled WGS sequence"/>
</dbReference>
<dbReference type="NCBIfam" id="NF002938">
    <property type="entry name" value="PRK03592.1"/>
    <property type="match status" value="1"/>
</dbReference>
<dbReference type="Pfam" id="PF00561">
    <property type="entry name" value="Abhydrolase_1"/>
    <property type="match status" value="1"/>
</dbReference>
<dbReference type="Gene3D" id="3.40.50.1820">
    <property type="entry name" value="alpha/beta hydrolase"/>
    <property type="match status" value="1"/>
</dbReference>
<dbReference type="InterPro" id="IPR050266">
    <property type="entry name" value="AB_hydrolase_sf"/>
</dbReference>
<dbReference type="InterPro" id="IPR023594">
    <property type="entry name" value="Haloalkane_dehalogenase_2"/>
</dbReference>
<keyword evidence="10" id="KW-1185">Reference proteome</keyword>
<evidence type="ECO:0000256" key="6">
    <source>
        <dbReference type="HAMAP-Rule" id="MF_01231"/>
    </source>
</evidence>
<comment type="catalytic activity">
    <reaction evidence="6">
        <text>1-haloalkane + H2O = a halide anion + a primary alcohol + H(+)</text>
        <dbReference type="Rhea" id="RHEA:19081"/>
        <dbReference type="ChEBI" id="CHEBI:15377"/>
        <dbReference type="ChEBI" id="CHEBI:15378"/>
        <dbReference type="ChEBI" id="CHEBI:15734"/>
        <dbReference type="ChEBI" id="CHEBI:16042"/>
        <dbReference type="ChEBI" id="CHEBI:18060"/>
        <dbReference type="EC" id="3.8.1.5"/>
    </reaction>
</comment>
<dbReference type="GO" id="GO:0016020">
    <property type="term" value="C:membrane"/>
    <property type="evidence" value="ECO:0007669"/>
    <property type="project" value="TreeGrafter"/>
</dbReference>
<dbReference type="InterPro" id="IPR000639">
    <property type="entry name" value="Epox_hydrolase-like"/>
</dbReference>
<evidence type="ECO:0000259" key="7">
    <source>
        <dbReference type="Pfam" id="PF00561"/>
    </source>
</evidence>
<comment type="subunit">
    <text evidence="2 6">Monomer.</text>
</comment>
<organism evidence="8 11">
    <name type="scientific">Bradyrhizobium zhengyangense</name>
    <dbReference type="NCBI Taxonomy" id="2911009"/>
    <lineage>
        <taxon>Bacteria</taxon>
        <taxon>Pseudomonadati</taxon>
        <taxon>Pseudomonadota</taxon>
        <taxon>Alphaproteobacteria</taxon>
        <taxon>Hyphomicrobiales</taxon>
        <taxon>Nitrobacteraceae</taxon>
        <taxon>Bradyrhizobium</taxon>
    </lineage>
</organism>
<dbReference type="PANTHER" id="PTHR43798:SF33">
    <property type="entry name" value="HYDROLASE, PUTATIVE (AFU_ORTHOLOGUE AFUA_2G14860)-RELATED"/>
    <property type="match status" value="1"/>
</dbReference>
<dbReference type="GO" id="GO:0018786">
    <property type="term" value="F:haloalkane dehalogenase activity"/>
    <property type="evidence" value="ECO:0007669"/>
    <property type="project" value="UniProtKB-UniRule"/>
</dbReference>
<dbReference type="EC" id="3.8.1.5" evidence="3 6"/>
<evidence type="ECO:0000313" key="9">
    <source>
        <dbReference type="EMBL" id="MCG2667746.1"/>
    </source>
</evidence>
<gene>
    <name evidence="6" type="primary">dhaA</name>
    <name evidence="9" type="ORF">L6637_12330</name>
    <name evidence="8" type="ORF">L6654_24360</name>
</gene>
<evidence type="ECO:0000313" key="10">
    <source>
        <dbReference type="Proteomes" id="UP001139012"/>
    </source>
</evidence>